<protein>
    <submittedName>
        <fullName evidence="2">Uncharacterized protein</fullName>
    </submittedName>
</protein>
<dbReference type="Proteomes" id="UP000727962">
    <property type="component" value="Unassembled WGS sequence"/>
</dbReference>
<accession>A0A931PT72</accession>
<comment type="caution">
    <text evidence="2">The sequence shown here is derived from an EMBL/GenBank/DDBJ whole genome shotgun (WGS) entry which is preliminary data.</text>
</comment>
<dbReference type="PROSITE" id="PS51257">
    <property type="entry name" value="PROKAR_LIPOPROTEIN"/>
    <property type="match status" value="1"/>
</dbReference>
<evidence type="ECO:0000256" key="1">
    <source>
        <dbReference type="SAM" id="Coils"/>
    </source>
</evidence>
<keyword evidence="1" id="KW-0175">Coiled coil</keyword>
<proteinExistence type="predicted"/>
<dbReference type="AlphaFoldDB" id="A0A931PT72"/>
<dbReference type="EMBL" id="JACOSL010000022">
    <property type="protein sequence ID" value="MBI1756059.1"/>
    <property type="molecule type" value="Genomic_DNA"/>
</dbReference>
<reference evidence="2" key="1">
    <citation type="submission" date="2020-07" db="EMBL/GenBank/DDBJ databases">
        <title>Huge and variable diversity of episymbiotic CPR bacteria and DPANN archaea in groundwater ecosystems.</title>
        <authorList>
            <person name="He C.Y."/>
            <person name="Keren R."/>
            <person name="Whittaker M."/>
            <person name="Farag I.F."/>
            <person name="Doudna J."/>
            <person name="Cate J.H.D."/>
            <person name="Banfield J.F."/>
        </authorList>
    </citation>
    <scope>NUCLEOTIDE SEQUENCE</scope>
    <source>
        <strain evidence="2">NC_groundwater_17_Pr7_B-0.1um_64_12</strain>
    </source>
</reference>
<gene>
    <name evidence="2" type="ORF">HYR64_03015</name>
</gene>
<feature type="coiled-coil region" evidence="1">
    <location>
        <begin position="60"/>
        <end position="110"/>
    </location>
</feature>
<organism evidence="2 3">
    <name type="scientific">Fimbriimonas ginsengisoli</name>
    <dbReference type="NCBI Taxonomy" id="1005039"/>
    <lineage>
        <taxon>Bacteria</taxon>
        <taxon>Bacillati</taxon>
        <taxon>Armatimonadota</taxon>
        <taxon>Fimbriimonadia</taxon>
        <taxon>Fimbriimonadales</taxon>
        <taxon>Fimbriimonadaceae</taxon>
        <taxon>Fimbriimonas</taxon>
    </lineage>
</organism>
<sequence>MRLCFSCALGVLMLAGCEPRDRDEAASQGTKALKQVASAAQDAWAAASRQFGKLKDTDPKEALEAARKQAESARDRIQAVATTPENRKRLAAAQAEIARLKAAMDVQSLQAQWKGAVEKAQAEGKVAKVSVEDASRKLTQIDQSFRSISDQLAEARRIYEGAAEKLRRALREIDQP</sequence>
<evidence type="ECO:0000313" key="2">
    <source>
        <dbReference type="EMBL" id="MBI1756059.1"/>
    </source>
</evidence>
<evidence type="ECO:0000313" key="3">
    <source>
        <dbReference type="Proteomes" id="UP000727962"/>
    </source>
</evidence>
<name>A0A931PT72_FIMGI</name>